<organism evidence="3 4">
    <name type="scientific">Sinanodonta woodiana</name>
    <name type="common">Chinese pond mussel</name>
    <name type="synonym">Anodonta woodiana</name>
    <dbReference type="NCBI Taxonomy" id="1069815"/>
    <lineage>
        <taxon>Eukaryota</taxon>
        <taxon>Metazoa</taxon>
        <taxon>Spiralia</taxon>
        <taxon>Lophotrochozoa</taxon>
        <taxon>Mollusca</taxon>
        <taxon>Bivalvia</taxon>
        <taxon>Autobranchia</taxon>
        <taxon>Heteroconchia</taxon>
        <taxon>Palaeoheterodonta</taxon>
        <taxon>Unionida</taxon>
        <taxon>Unionoidea</taxon>
        <taxon>Unionidae</taxon>
        <taxon>Unioninae</taxon>
        <taxon>Sinanodonta</taxon>
    </lineage>
</organism>
<dbReference type="Proteomes" id="UP001634394">
    <property type="component" value="Unassembled WGS sequence"/>
</dbReference>
<gene>
    <name evidence="3" type="ORF">ACJMK2_028884</name>
</gene>
<dbReference type="InterPro" id="IPR019172">
    <property type="entry name" value="Osteopetrosis-assoc_TM_1"/>
</dbReference>
<feature type="signal peptide" evidence="2">
    <location>
        <begin position="1"/>
        <end position="16"/>
    </location>
</feature>
<dbReference type="Pfam" id="PF09777">
    <property type="entry name" value="OSTMP1"/>
    <property type="match status" value="1"/>
</dbReference>
<evidence type="ECO:0000313" key="3">
    <source>
        <dbReference type="EMBL" id="KAL3882548.1"/>
    </source>
</evidence>
<evidence type="ECO:0008006" key="5">
    <source>
        <dbReference type="Google" id="ProtNLM"/>
    </source>
</evidence>
<keyword evidence="4" id="KW-1185">Reference proteome</keyword>
<keyword evidence="1" id="KW-0472">Membrane</keyword>
<keyword evidence="1" id="KW-0812">Transmembrane</keyword>
<keyword evidence="2" id="KW-0732">Signal</keyword>
<dbReference type="EMBL" id="JBJQND010000003">
    <property type="protein sequence ID" value="KAL3882548.1"/>
    <property type="molecule type" value="Genomic_DNA"/>
</dbReference>
<name>A0ABD3XC16_SINWO</name>
<dbReference type="PANTHER" id="PTHR15644">
    <property type="entry name" value="OSTEOPETROSIS ASSOCIATED TRANSMEMBRANE PROTEIN 1"/>
    <property type="match status" value="1"/>
</dbReference>
<proteinExistence type="predicted"/>
<reference evidence="3 4" key="1">
    <citation type="submission" date="2024-11" db="EMBL/GenBank/DDBJ databases">
        <title>Chromosome-level genome assembly of the freshwater bivalve Anodonta woodiana.</title>
        <authorList>
            <person name="Chen X."/>
        </authorList>
    </citation>
    <scope>NUCLEOTIDE SEQUENCE [LARGE SCALE GENOMIC DNA]</scope>
    <source>
        <strain evidence="3">MN2024</strain>
        <tissue evidence="3">Gills</tissue>
    </source>
</reference>
<feature type="transmembrane region" description="Helical" evidence="1">
    <location>
        <begin position="269"/>
        <end position="290"/>
    </location>
</feature>
<accession>A0ABD3XC16</accession>
<feature type="chain" id="PRO_5044840053" description="Osteopetrosis-associated transmembrane protein 1" evidence="2">
    <location>
        <begin position="17"/>
        <end position="341"/>
    </location>
</feature>
<protein>
    <recommendedName>
        <fullName evidence="5">Osteopetrosis-associated transmembrane protein 1</fullName>
    </recommendedName>
</protein>
<evidence type="ECO:0000256" key="1">
    <source>
        <dbReference type="SAM" id="Phobius"/>
    </source>
</evidence>
<comment type="caution">
    <text evidence="3">The sequence shown here is derived from an EMBL/GenBank/DDBJ whole genome shotgun (WGS) entry which is preliminary data.</text>
</comment>
<evidence type="ECO:0000313" key="4">
    <source>
        <dbReference type="Proteomes" id="UP001634394"/>
    </source>
</evidence>
<evidence type="ECO:0000256" key="2">
    <source>
        <dbReference type="SAM" id="SignalP"/>
    </source>
</evidence>
<dbReference type="AlphaFoldDB" id="A0ABD3XC16"/>
<keyword evidence="1" id="KW-1133">Transmembrane helix</keyword>
<dbReference type="PANTHER" id="PTHR15644:SF2">
    <property type="entry name" value="OSTEOPETROSIS-ASSOCIATED TRANSMEMBRANE PROTEIN 1"/>
    <property type="match status" value="1"/>
</dbReference>
<sequence>MLLITSKLILLTLAFCQDILLSDCFNNGVDFDSDLSIEFLQSHLTQHHKPFYTKPEVVINGKYTADKDAINGSKIENICQAYISLFGEHSSDFVRCSVENARPFRFCEGCAVFYKQTTTTYNDILQDDEKMSNCRTMLLSSDRVQVIRSVEQNIMKIWEDAACDQCFDGKIEEAENGSVTYELAQSTKDYLILYKNFTECRSDYVNVTGNDSVCNNCKHYYLAMNKMFNDLLMNSEHICMDIVDMMNYTRLMWGGELGCTNIPRLIEPIIIIAVVFFIMPFIFYGSLKFYGTKTEKKIMKQKRLTPSRAKPDGFIGNGERAVLLDNEETPTSLWKTRGHHS</sequence>